<protein>
    <submittedName>
        <fullName evidence="2">DUF3888 domain-containing protein</fullName>
    </submittedName>
</protein>
<dbReference type="InterPro" id="IPR024984">
    <property type="entry name" value="DUF3888"/>
</dbReference>
<gene>
    <name evidence="2" type="ORF">H8B09_01090</name>
</gene>
<evidence type="ECO:0000256" key="1">
    <source>
        <dbReference type="SAM" id="SignalP"/>
    </source>
</evidence>
<organism evidence="2 3">
    <name type="scientific">Paenibacillus terricola</name>
    <dbReference type="NCBI Taxonomy" id="2763503"/>
    <lineage>
        <taxon>Bacteria</taxon>
        <taxon>Bacillati</taxon>
        <taxon>Bacillota</taxon>
        <taxon>Bacilli</taxon>
        <taxon>Bacillales</taxon>
        <taxon>Paenibacillaceae</taxon>
        <taxon>Paenibacillus</taxon>
    </lineage>
</organism>
<dbReference type="Pfam" id="PF13027">
    <property type="entry name" value="DUF3888"/>
    <property type="match status" value="1"/>
</dbReference>
<evidence type="ECO:0000313" key="3">
    <source>
        <dbReference type="Proteomes" id="UP000609346"/>
    </source>
</evidence>
<reference evidence="2 3" key="1">
    <citation type="submission" date="2020-09" db="EMBL/GenBank/DDBJ databases">
        <title>Paenibacillus sp. strain PR3 16S rRNA gene Genome sequencing and assembly.</title>
        <authorList>
            <person name="Kim J."/>
        </authorList>
    </citation>
    <scope>NUCLEOTIDE SEQUENCE [LARGE SCALE GENOMIC DNA]</scope>
    <source>
        <strain evidence="2 3">PR3</strain>
    </source>
</reference>
<name>A0ABR8MMT8_9BACL</name>
<dbReference type="RefSeq" id="WP_191201644.1">
    <property type="nucleotide sequence ID" value="NZ_JACXZA010000001.1"/>
</dbReference>
<sequence>MKKQFLAGVLCGAFLMVTTSVFASSVIETTIFPSKITFFLANGVSKEVQLQEDEEVLNYNNKAYVPLRLFAESSGALVKYAHASSGSDDNKQKIDIYYAAEETLSEQTSNAVGNKPLVDSRELQLQDMLVVSLLPNMQEKLVEAYSDVITVPPIIHPDYVNVKSIERVAAFRGFDFLITIDAQPIVGPHIPVGEDVFTYRISAAGVELKNYEHLRGPDKDDFLPNYQNLLK</sequence>
<feature type="chain" id="PRO_5045125304" evidence="1">
    <location>
        <begin position="24"/>
        <end position="231"/>
    </location>
</feature>
<feature type="signal peptide" evidence="1">
    <location>
        <begin position="1"/>
        <end position="23"/>
    </location>
</feature>
<proteinExistence type="predicted"/>
<evidence type="ECO:0000313" key="2">
    <source>
        <dbReference type="EMBL" id="MBD3917333.1"/>
    </source>
</evidence>
<accession>A0ABR8MMT8</accession>
<dbReference type="EMBL" id="JACXZA010000001">
    <property type="protein sequence ID" value="MBD3917333.1"/>
    <property type="molecule type" value="Genomic_DNA"/>
</dbReference>
<dbReference type="Proteomes" id="UP000609346">
    <property type="component" value="Unassembled WGS sequence"/>
</dbReference>
<keyword evidence="3" id="KW-1185">Reference proteome</keyword>
<comment type="caution">
    <text evidence="2">The sequence shown here is derived from an EMBL/GenBank/DDBJ whole genome shotgun (WGS) entry which is preliminary data.</text>
</comment>
<keyword evidence="1" id="KW-0732">Signal</keyword>